<reference evidence="1 2" key="1">
    <citation type="journal article" date="2012" name="PLoS Pathog.">
        <title>Diverse lifestyles and strategies of plant pathogenesis encoded in the genomes of eighteen Dothideomycetes fungi.</title>
        <authorList>
            <person name="Ohm R.A."/>
            <person name="Feau N."/>
            <person name="Henrissat B."/>
            <person name="Schoch C.L."/>
            <person name="Horwitz B.A."/>
            <person name="Barry K.W."/>
            <person name="Condon B.J."/>
            <person name="Copeland A.C."/>
            <person name="Dhillon B."/>
            <person name="Glaser F."/>
            <person name="Hesse C.N."/>
            <person name="Kosti I."/>
            <person name="LaButti K."/>
            <person name="Lindquist E.A."/>
            <person name="Lucas S."/>
            <person name="Salamov A.A."/>
            <person name="Bradshaw R.E."/>
            <person name="Ciuffetti L."/>
            <person name="Hamelin R.C."/>
            <person name="Kema G.H.J."/>
            <person name="Lawrence C."/>
            <person name="Scott J.A."/>
            <person name="Spatafora J.W."/>
            <person name="Turgeon B.G."/>
            <person name="de Wit P.J.G.M."/>
            <person name="Zhong S."/>
            <person name="Goodwin S.B."/>
            <person name="Grigoriev I.V."/>
        </authorList>
    </citation>
    <scope>NUCLEOTIDE SEQUENCE [LARGE SCALE GENOMIC DNA]</scope>
    <source>
        <strain evidence="1 2">CIRAD86</strain>
    </source>
</reference>
<sequence length="80" mass="8722">MGCDFNGYGSTNRIDVMSDCTAAPLYQDARSTGRPRLNPRQPGAQILTTSQKKFPFSHTVHTDSDALMNERAGGLSAYEP</sequence>
<dbReference type="RefSeq" id="XP_007925150.1">
    <property type="nucleotide sequence ID" value="XM_007926959.1"/>
</dbReference>
<gene>
    <name evidence="1" type="ORF">MYCFIDRAFT_173500</name>
</gene>
<keyword evidence="2" id="KW-1185">Reference proteome</keyword>
<proteinExistence type="predicted"/>
<accession>M3AIV6</accession>
<protein>
    <submittedName>
        <fullName evidence="1">Uncharacterized protein</fullName>
    </submittedName>
</protein>
<dbReference type="HOGENOM" id="CLU_2590764_0_0_1"/>
<dbReference type="KEGG" id="pfj:MYCFIDRAFT_173500"/>
<dbReference type="EMBL" id="KB446557">
    <property type="protein sequence ID" value="EME84526.1"/>
    <property type="molecule type" value="Genomic_DNA"/>
</dbReference>
<dbReference type="GeneID" id="19333000"/>
<dbReference type="Proteomes" id="UP000016932">
    <property type="component" value="Unassembled WGS sequence"/>
</dbReference>
<dbReference type="AlphaFoldDB" id="M3AIV6"/>
<evidence type="ECO:0000313" key="1">
    <source>
        <dbReference type="EMBL" id="EME84526.1"/>
    </source>
</evidence>
<evidence type="ECO:0000313" key="2">
    <source>
        <dbReference type="Proteomes" id="UP000016932"/>
    </source>
</evidence>
<organism evidence="1 2">
    <name type="scientific">Pseudocercospora fijiensis (strain CIRAD86)</name>
    <name type="common">Black leaf streak disease fungus</name>
    <name type="synonym">Mycosphaerella fijiensis</name>
    <dbReference type="NCBI Taxonomy" id="383855"/>
    <lineage>
        <taxon>Eukaryota</taxon>
        <taxon>Fungi</taxon>
        <taxon>Dikarya</taxon>
        <taxon>Ascomycota</taxon>
        <taxon>Pezizomycotina</taxon>
        <taxon>Dothideomycetes</taxon>
        <taxon>Dothideomycetidae</taxon>
        <taxon>Mycosphaerellales</taxon>
        <taxon>Mycosphaerellaceae</taxon>
        <taxon>Pseudocercospora</taxon>
    </lineage>
</organism>
<name>M3AIV6_PSEFD</name>
<dbReference type="VEuPathDB" id="FungiDB:MYCFIDRAFT_173500"/>